<feature type="non-terminal residue" evidence="1">
    <location>
        <position position="1"/>
    </location>
</feature>
<proteinExistence type="predicted"/>
<name>A0A9N9JU33_9GLOM</name>
<reference evidence="1" key="1">
    <citation type="submission" date="2021-06" db="EMBL/GenBank/DDBJ databases">
        <authorList>
            <person name="Kallberg Y."/>
            <person name="Tangrot J."/>
            <person name="Rosling A."/>
        </authorList>
    </citation>
    <scope>NUCLEOTIDE SEQUENCE</scope>
    <source>
        <strain evidence="1">IN212</strain>
    </source>
</reference>
<comment type="caution">
    <text evidence="1">The sequence shown here is derived from an EMBL/GenBank/DDBJ whole genome shotgun (WGS) entry which is preliminary data.</text>
</comment>
<dbReference type="Proteomes" id="UP000789396">
    <property type="component" value="Unassembled WGS sequence"/>
</dbReference>
<dbReference type="AlphaFoldDB" id="A0A9N9JU33"/>
<evidence type="ECO:0000313" key="1">
    <source>
        <dbReference type="EMBL" id="CAG8795731.1"/>
    </source>
</evidence>
<organism evidence="1 2">
    <name type="scientific">Racocetra fulgida</name>
    <dbReference type="NCBI Taxonomy" id="60492"/>
    <lineage>
        <taxon>Eukaryota</taxon>
        <taxon>Fungi</taxon>
        <taxon>Fungi incertae sedis</taxon>
        <taxon>Mucoromycota</taxon>
        <taxon>Glomeromycotina</taxon>
        <taxon>Glomeromycetes</taxon>
        <taxon>Diversisporales</taxon>
        <taxon>Gigasporaceae</taxon>
        <taxon>Racocetra</taxon>
    </lineage>
</organism>
<dbReference type="OrthoDB" id="2444204at2759"/>
<keyword evidence="2" id="KW-1185">Reference proteome</keyword>
<sequence>MLVLYHRRILKDDQSMSVLSRQRYWAEKLVDHLFRYQSPQTSCPEISHLVIRNHLSKIYDGFIDLAHKVWLRNKFKDGKKVRGVFANGRNFGVMLKSMFVFQKLHDRWSINKFYWDVKGLRCEIKDSFDHNSSYDPLIGFEYDQTCRYGVYDISVGLHLSSFFHCLNSNMVIDAISHAVIFIRYSLDHIHQVYLMNTPGSLDDLTSLIEFMTSLIFATNSIDLSEQLLNKLDFTKNTKNYHSPIILRLLRLLVLIGWNEYIFTLRIGKIFESLNHHISAYSEKVYEEKVSEKIKRYLKER</sequence>
<protein>
    <submittedName>
        <fullName evidence="1">1970_t:CDS:1</fullName>
    </submittedName>
</protein>
<dbReference type="EMBL" id="CAJVPZ010065948">
    <property type="protein sequence ID" value="CAG8795731.1"/>
    <property type="molecule type" value="Genomic_DNA"/>
</dbReference>
<gene>
    <name evidence="1" type="ORF">RFULGI_LOCUS17212</name>
</gene>
<accession>A0A9N9JU33</accession>
<evidence type="ECO:0000313" key="2">
    <source>
        <dbReference type="Proteomes" id="UP000789396"/>
    </source>
</evidence>